<dbReference type="InterPro" id="IPR001466">
    <property type="entry name" value="Beta-lactam-related"/>
</dbReference>
<evidence type="ECO:0000259" key="1">
    <source>
        <dbReference type="Pfam" id="PF00144"/>
    </source>
</evidence>
<dbReference type="InterPro" id="IPR012338">
    <property type="entry name" value="Beta-lactam/transpept-like"/>
</dbReference>
<dbReference type="RefSeq" id="WP_249738520.1">
    <property type="nucleotide sequence ID" value="NZ_JAKNCJ010000013.1"/>
</dbReference>
<keyword evidence="3" id="KW-1185">Reference proteome</keyword>
<dbReference type="InterPro" id="IPR050491">
    <property type="entry name" value="AmpC-like"/>
</dbReference>
<comment type="caution">
    <text evidence="2">The sequence shown here is derived from an EMBL/GenBank/DDBJ whole genome shotgun (WGS) entry which is preliminary data.</text>
</comment>
<name>A0ABT0R3U6_9MICO</name>
<dbReference type="PANTHER" id="PTHR46825:SF9">
    <property type="entry name" value="BETA-LACTAMASE-RELATED DOMAIN-CONTAINING PROTEIN"/>
    <property type="match status" value="1"/>
</dbReference>
<feature type="domain" description="Beta-lactamase-related" evidence="1">
    <location>
        <begin position="16"/>
        <end position="246"/>
    </location>
</feature>
<sequence>MKAKSIGYLQRSPMLLEWGSVTKTVTAQIASRLALAGEIDLAAPVTAYLPGSQLPEWVDVSSLIAHTSGLPSLPPGTPLTALDPYAHFTTAFFDENVVPQLGTMHDGTLGIWSYSNLGYAVLTRALEKVTGRDWASLASALVLDPLGLDQATTHHDPQRIVQLRTWGGGIRSTWVDTGPFVGTGGLLSTFEDLCRYAQRMATAPWVEHRPVGWVRSRGLWWHNGHNRDQGSFVGFDDHGATTVVVHTLGYRVGTADRIAAKLNRDPQPR</sequence>
<dbReference type="PANTHER" id="PTHR46825">
    <property type="entry name" value="D-ALANYL-D-ALANINE-CARBOXYPEPTIDASE/ENDOPEPTIDASE AMPH"/>
    <property type="match status" value="1"/>
</dbReference>
<protein>
    <submittedName>
        <fullName evidence="2">Beta-lactamase family protein</fullName>
    </submittedName>
</protein>
<dbReference type="Proteomes" id="UP001203761">
    <property type="component" value="Unassembled WGS sequence"/>
</dbReference>
<evidence type="ECO:0000313" key="3">
    <source>
        <dbReference type="Proteomes" id="UP001203761"/>
    </source>
</evidence>
<dbReference type="Gene3D" id="3.40.710.10">
    <property type="entry name" value="DD-peptidase/beta-lactamase superfamily"/>
    <property type="match status" value="1"/>
</dbReference>
<evidence type="ECO:0000313" key="2">
    <source>
        <dbReference type="EMBL" id="MCL6424445.1"/>
    </source>
</evidence>
<proteinExistence type="predicted"/>
<dbReference type="Pfam" id="PF00144">
    <property type="entry name" value="Beta-lactamase"/>
    <property type="match status" value="1"/>
</dbReference>
<dbReference type="EMBL" id="JAKNCJ010000013">
    <property type="protein sequence ID" value="MCL6424445.1"/>
    <property type="molecule type" value="Genomic_DNA"/>
</dbReference>
<reference evidence="2" key="1">
    <citation type="submission" date="2022-02" db="EMBL/GenBank/DDBJ databases">
        <authorList>
            <person name="Lee M."/>
            <person name="Kim S.-J."/>
            <person name="Jung M.-Y."/>
        </authorList>
    </citation>
    <scope>NUCLEOTIDE SEQUENCE</scope>
    <source>
        <strain evidence="2">JHP9</strain>
    </source>
</reference>
<accession>A0ABT0R3U6</accession>
<dbReference type="SUPFAM" id="SSF56601">
    <property type="entry name" value="beta-lactamase/transpeptidase-like"/>
    <property type="match status" value="1"/>
</dbReference>
<organism evidence="2 3">
    <name type="scientific">Brachybacterium equifaecis</name>
    <dbReference type="NCBI Taxonomy" id="2910770"/>
    <lineage>
        <taxon>Bacteria</taxon>
        <taxon>Bacillati</taxon>
        <taxon>Actinomycetota</taxon>
        <taxon>Actinomycetes</taxon>
        <taxon>Micrococcales</taxon>
        <taxon>Dermabacteraceae</taxon>
        <taxon>Brachybacterium</taxon>
    </lineage>
</organism>
<gene>
    <name evidence="2" type="ORF">Bequi_13830</name>
</gene>